<evidence type="ECO:0000256" key="1">
    <source>
        <dbReference type="ARBA" id="ARBA00004141"/>
    </source>
</evidence>
<feature type="domain" description="Major facilitator superfamily (MFS) profile" evidence="8">
    <location>
        <begin position="13"/>
        <end position="469"/>
    </location>
</feature>
<dbReference type="SUPFAM" id="SSF103473">
    <property type="entry name" value="MFS general substrate transporter"/>
    <property type="match status" value="1"/>
</dbReference>
<accession>A0AAJ6YWT6</accession>
<gene>
    <name evidence="10" type="primary">LOC105368561</name>
</gene>
<dbReference type="PANTHER" id="PTHR11662">
    <property type="entry name" value="SOLUTE CARRIER FAMILY 17"/>
    <property type="match status" value="1"/>
</dbReference>
<feature type="transmembrane region" description="Helical" evidence="7">
    <location>
        <begin position="278"/>
        <end position="295"/>
    </location>
</feature>
<keyword evidence="5 7" id="KW-1133">Transmembrane helix</keyword>
<sequence length="494" mass="54860">MLPVRYLMAIMGSIGLAIIYGFKVNLSIAIVAMVNNTAVRELVRNDSLQIQNPAIKSPNVSYVDGKNLSLLTRTGPQQEDGPFVWDESQLGIILASYFWGYIVSLMPGGMMAEYLSAKWVLNMSVLLNVVASLLMPTAAEIHYAVFIVLRIIQGIGGGVSFPAIHVMVAKWAPPNERSILASIAYAGTALGTVISILLSGLIAANLGWKWVFYIEGLLCLIWCIAWGLMIQDSPEKQKVLITTEEREYIMNSLGQTKESHKLKLSTVPWFQILKSPPFLAILVAHFCSNFGWYMLLIELPTFMNKILHYELKKNAWLSALPFFCMWVFTLVLSKVLVIMQDKNWISVTVSRKIGTLFSSAVPMFCLLGVSYVSDKNLAVALMTIGVTCIGGMYCGFLANHIDIAPNFAGTLVAITNTVATIPGFVVPIFVGNLTHGNQTIEAWRVIFFMTVGLYIIEMLIYTMFGTGEEQPWNKVKCHAVERPEQTVPLKETRH</sequence>
<organism evidence="9 10">
    <name type="scientific">Ceratosolen solmsi marchali</name>
    <dbReference type="NCBI Taxonomy" id="326594"/>
    <lineage>
        <taxon>Eukaryota</taxon>
        <taxon>Metazoa</taxon>
        <taxon>Ecdysozoa</taxon>
        <taxon>Arthropoda</taxon>
        <taxon>Hexapoda</taxon>
        <taxon>Insecta</taxon>
        <taxon>Pterygota</taxon>
        <taxon>Neoptera</taxon>
        <taxon>Endopterygota</taxon>
        <taxon>Hymenoptera</taxon>
        <taxon>Apocrita</taxon>
        <taxon>Proctotrupomorpha</taxon>
        <taxon>Chalcidoidea</taxon>
        <taxon>Agaonidae</taxon>
        <taxon>Agaoninae</taxon>
        <taxon>Ceratosolen</taxon>
    </lineage>
</organism>
<evidence type="ECO:0000259" key="8">
    <source>
        <dbReference type="PROSITE" id="PS50850"/>
    </source>
</evidence>
<dbReference type="PANTHER" id="PTHR11662:SF457">
    <property type="entry name" value="MAJOR FACILITATOR SUPERFAMILY TRANSPORTER 3"/>
    <property type="match status" value="1"/>
</dbReference>
<keyword evidence="9" id="KW-1185">Reference proteome</keyword>
<feature type="transmembrane region" description="Helical" evidence="7">
    <location>
        <begin position="90"/>
        <end position="107"/>
    </location>
</feature>
<dbReference type="CDD" id="cd17318">
    <property type="entry name" value="MFS_SLC17"/>
    <property type="match status" value="1"/>
</dbReference>
<feature type="transmembrane region" description="Helical" evidence="7">
    <location>
        <begin position="442"/>
        <end position="464"/>
    </location>
</feature>
<evidence type="ECO:0000256" key="4">
    <source>
        <dbReference type="ARBA" id="ARBA00022847"/>
    </source>
</evidence>
<evidence type="ECO:0000313" key="9">
    <source>
        <dbReference type="Proteomes" id="UP000695007"/>
    </source>
</evidence>
<evidence type="ECO:0000256" key="2">
    <source>
        <dbReference type="ARBA" id="ARBA00022448"/>
    </source>
</evidence>
<keyword evidence="2" id="KW-0813">Transport</keyword>
<dbReference type="InterPro" id="IPR036259">
    <property type="entry name" value="MFS_trans_sf"/>
</dbReference>
<evidence type="ECO:0000256" key="7">
    <source>
        <dbReference type="SAM" id="Phobius"/>
    </source>
</evidence>
<dbReference type="Proteomes" id="UP000695007">
    <property type="component" value="Unplaced"/>
</dbReference>
<dbReference type="Gene3D" id="1.20.1250.20">
    <property type="entry name" value="MFS general substrate transporter like domains"/>
    <property type="match status" value="1"/>
</dbReference>
<feature type="transmembrane region" description="Helical" evidence="7">
    <location>
        <begin position="378"/>
        <end position="398"/>
    </location>
</feature>
<feature type="transmembrane region" description="Helical" evidence="7">
    <location>
        <begin position="353"/>
        <end position="372"/>
    </location>
</feature>
<keyword evidence="3 7" id="KW-0812">Transmembrane</keyword>
<feature type="transmembrane region" description="Helical" evidence="7">
    <location>
        <begin position="210"/>
        <end position="230"/>
    </location>
</feature>
<feature type="transmembrane region" description="Helical" evidence="7">
    <location>
        <begin position="179"/>
        <end position="204"/>
    </location>
</feature>
<dbReference type="FunFam" id="1.20.1250.20:FF:000003">
    <property type="entry name" value="Solute carrier family 17 member 3"/>
    <property type="match status" value="1"/>
</dbReference>
<evidence type="ECO:0000256" key="6">
    <source>
        <dbReference type="ARBA" id="ARBA00023136"/>
    </source>
</evidence>
<feature type="transmembrane region" description="Helical" evidence="7">
    <location>
        <begin position="7"/>
        <end position="34"/>
    </location>
</feature>
<dbReference type="GO" id="GO:0006820">
    <property type="term" value="P:monoatomic anion transport"/>
    <property type="evidence" value="ECO:0007669"/>
    <property type="project" value="TreeGrafter"/>
</dbReference>
<dbReference type="PROSITE" id="PS50850">
    <property type="entry name" value="MFS"/>
    <property type="match status" value="1"/>
</dbReference>
<feature type="transmembrane region" description="Helical" evidence="7">
    <location>
        <begin position="141"/>
        <end position="167"/>
    </location>
</feature>
<protein>
    <submittedName>
        <fullName evidence="10">Sialin</fullName>
    </submittedName>
</protein>
<proteinExistence type="predicted"/>
<dbReference type="RefSeq" id="XP_011505892.1">
    <property type="nucleotide sequence ID" value="XM_011507590.1"/>
</dbReference>
<keyword evidence="6 7" id="KW-0472">Membrane</keyword>
<dbReference type="AlphaFoldDB" id="A0AAJ6YWT6"/>
<dbReference type="InterPro" id="IPR020846">
    <property type="entry name" value="MFS_dom"/>
</dbReference>
<dbReference type="KEGG" id="csol:105368561"/>
<reference evidence="10" key="1">
    <citation type="submission" date="2025-08" db="UniProtKB">
        <authorList>
            <consortium name="RefSeq"/>
        </authorList>
    </citation>
    <scope>IDENTIFICATION</scope>
</reference>
<evidence type="ECO:0000256" key="5">
    <source>
        <dbReference type="ARBA" id="ARBA00022989"/>
    </source>
</evidence>
<name>A0AAJ6YWT6_9HYME</name>
<dbReference type="Pfam" id="PF07690">
    <property type="entry name" value="MFS_1"/>
    <property type="match status" value="1"/>
</dbReference>
<dbReference type="GeneID" id="105368561"/>
<feature type="transmembrane region" description="Helical" evidence="7">
    <location>
        <begin position="315"/>
        <end position="332"/>
    </location>
</feature>
<dbReference type="CTD" id="33292"/>
<evidence type="ECO:0000313" key="10">
    <source>
        <dbReference type="RefSeq" id="XP_011505892.1"/>
    </source>
</evidence>
<dbReference type="InterPro" id="IPR050382">
    <property type="entry name" value="MFS_Na/Anion_cotransporter"/>
</dbReference>
<feature type="transmembrane region" description="Helical" evidence="7">
    <location>
        <begin position="410"/>
        <end position="430"/>
    </location>
</feature>
<feature type="transmembrane region" description="Helical" evidence="7">
    <location>
        <begin position="119"/>
        <end position="135"/>
    </location>
</feature>
<comment type="subcellular location">
    <subcellularLocation>
        <location evidence="1">Membrane</location>
        <topology evidence="1">Multi-pass membrane protein</topology>
    </subcellularLocation>
</comment>
<evidence type="ECO:0000256" key="3">
    <source>
        <dbReference type="ARBA" id="ARBA00022692"/>
    </source>
</evidence>
<dbReference type="GO" id="GO:0016020">
    <property type="term" value="C:membrane"/>
    <property type="evidence" value="ECO:0007669"/>
    <property type="project" value="UniProtKB-SubCell"/>
</dbReference>
<keyword evidence="4" id="KW-0769">Symport</keyword>
<dbReference type="GO" id="GO:0015293">
    <property type="term" value="F:symporter activity"/>
    <property type="evidence" value="ECO:0007669"/>
    <property type="project" value="UniProtKB-KW"/>
</dbReference>
<dbReference type="InterPro" id="IPR011701">
    <property type="entry name" value="MFS"/>
</dbReference>